<feature type="compositionally biased region" description="Basic and acidic residues" evidence="3">
    <location>
        <begin position="25"/>
        <end position="36"/>
    </location>
</feature>
<dbReference type="RefSeq" id="WP_289162637.1">
    <property type="nucleotide sequence ID" value="NZ_JASZZN010000004.1"/>
</dbReference>
<evidence type="ECO:0000256" key="3">
    <source>
        <dbReference type="SAM" id="MobiDB-lite"/>
    </source>
</evidence>
<name>A0ABT7PF13_9BACT</name>
<dbReference type="PANTHER" id="PTHR30097">
    <property type="entry name" value="CATION EFFLUX SYSTEM PROTEIN CUSB"/>
    <property type="match status" value="1"/>
</dbReference>
<dbReference type="Pfam" id="PF25973">
    <property type="entry name" value="BSH_CzcB"/>
    <property type="match status" value="1"/>
</dbReference>
<evidence type="ECO:0000259" key="6">
    <source>
        <dbReference type="Pfam" id="PF25973"/>
    </source>
</evidence>
<feature type="domain" description="CusB-like beta-barrel" evidence="5">
    <location>
        <begin position="436"/>
        <end position="500"/>
    </location>
</feature>
<accession>A0ABT7PF13</accession>
<dbReference type="SUPFAM" id="SSF111369">
    <property type="entry name" value="HlyD-like secretion proteins"/>
    <property type="match status" value="2"/>
</dbReference>
<dbReference type="NCBIfam" id="TIGR01730">
    <property type="entry name" value="RND_mfp"/>
    <property type="match status" value="1"/>
</dbReference>
<dbReference type="InterPro" id="IPR058792">
    <property type="entry name" value="Beta-barrel_RND_2"/>
</dbReference>
<proteinExistence type="inferred from homology"/>
<dbReference type="Gene3D" id="2.40.50.100">
    <property type="match status" value="1"/>
</dbReference>
<dbReference type="PANTHER" id="PTHR30097:SF4">
    <property type="entry name" value="SLR6042 PROTEIN"/>
    <property type="match status" value="1"/>
</dbReference>
<feature type="domain" description="CzcB-like barrel-sandwich hybrid" evidence="6">
    <location>
        <begin position="260"/>
        <end position="432"/>
    </location>
</feature>
<organism evidence="7 8">
    <name type="scientific">Roseiconus lacunae</name>
    <dbReference type="NCBI Taxonomy" id="2605694"/>
    <lineage>
        <taxon>Bacteria</taxon>
        <taxon>Pseudomonadati</taxon>
        <taxon>Planctomycetota</taxon>
        <taxon>Planctomycetia</taxon>
        <taxon>Pirellulales</taxon>
        <taxon>Pirellulaceae</taxon>
        <taxon>Roseiconus</taxon>
    </lineage>
</organism>
<dbReference type="EMBL" id="JASZZN010000004">
    <property type="protein sequence ID" value="MDM4015085.1"/>
    <property type="molecule type" value="Genomic_DNA"/>
</dbReference>
<protein>
    <submittedName>
        <fullName evidence="7">Efflux RND transporter periplasmic adaptor subunit</fullName>
    </submittedName>
</protein>
<keyword evidence="4" id="KW-1133">Transmembrane helix</keyword>
<comment type="caution">
    <text evidence="7">The sequence shown here is derived from an EMBL/GenBank/DDBJ whole genome shotgun (WGS) entry which is preliminary data.</text>
</comment>
<dbReference type="Gene3D" id="2.40.30.170">
    <property type="match status" value="1"/>
</dbReference>
<comment type="similarity">
    <text evidence="1">Belongs to the membrane fusion protein (MFP) (TC 8.A.1) family.</text>
</comment>
<dbReference type="InterPro" id="IPR006143">
    <property type="entry name" value="RND_pump_MFP"/>
</dbReference>
<dbReference type="Proteomes" id="UP001239462">
    <property type="component" value="Unassembled WGS sequence"/>
</dbReference>
<dbReference type="Gene3D" id="1.10.287.470">
    <property type="entry name" value="Helix hairpin bin"/>
    <property type="match status" value="1"/>
</dbReference>
<feature type="compositionally biased region" description="Polar residues" evidence="3">
    <location>
        <begin position="49"/>
        <end position="59"/>
    </location>
</feature>
<keyword evidence="8" id="KW-1185">Reference proteome</keyword>
<dbReference type="Gene3D" id="2.40.420.20">
    <property type="match status" value="1"/>
</dbReference>
<sequence length="602" mass="64801">MSQKSIDRPSKIANRSPSAAPDSMEELKAGHGEPPVEHSSALVDDGSRASATMPVSESNAEAREPVPAKGKPSEGVSKRKHRAGVPLLKGLIGAAGPTLVLLGFAAVFYFGHKNEWRVPKFASVIGTATTESDDWCSDHSVPASICVQCNPELMPPNEDFGWCSKHGVHNCVLDHPELAERKTLPSQEQLQEDQRQAQSSLAMGVRKENNSRCTLYQSRIQFASVESVRQAGVDIGLVERDRVIEAVSGNGEIVYDPTRKATIAARVPGSVWAVEKNIGDVVRQGELLALIDATAVGKIKSELLRALAEKALQAKNVARLKDARGAVAGARIIEAEAALAKARADVLNAEQAIRNLGLPIDADNLRGLSEDQAIDNLRLLGIPQTYLANIDELAASTNLLPVVAPISGTVVDRSVSLGEVVDPSMQLFEIADTSQMWLRLSLPLETIDQLSIGQQIRFSPDGSSRIIEGRLDWISTGADQHTRMIDVRAILDNQDGRLRDRTFGTGNVILRDANDAIVVPSEATHWEGCCNVVFVRDKDYFASPDSPKVFHVRSVRLGATYQGKTEVIAGVLPGEVIAVEGSDVLRAQLLKNGLGAGCCVEE</sequence>
<evidence type="ECO:0000313" key="7">
    <source>
        <dbReference type="EMBL" id="MDM4015085.1"/>
    </source>
</evidence>
<evidence type="ECO:0000256" key="4">
    <source>
        <dbReference type="SAM" id="Phobius"/>
    </source>
</evidence>
<keyword evidence="4" id="KW-0472">Membrane</keyword>
<evidence type="ECO:0000313" key="8">
    <source>
        <dbReference type="Proteomes" id="UP001239462"/>
    </source>
</evidence>
<evidence type="ECO:0000259" key="5">
    <source>
        <dbReference type="Pfam" id="PF25954"/>
    </source>
</evidence>
<keyword evidence="4" id="KW-0812">Transmembrane</keyword>
<dbReference type="InterPro" id="IPR058647">
    <property type="entry name" value="BSH_CzcB-like"/>
</dbReference>
<dbReference type="Pfam" id="PF25954">
    <property type="entry name" value="Beta-barrel_RND_2"/>
    <property type="match status" value="1"/>
</dbReference>
<keyword evidence="2" id="KW-0813">Transport</keyword>
<feature type="compositionally biased region" description="Basic and acidic residues" evidence="3">
    <location>
        <begin position="1"/>
        <end position="10"/>
    </location>
</feature>
<reference evidence="7 8" key="1">
    <citation type="submission" date="2023-06" db="EMBL/GenBank/DDBJ databases">
        <title>Roseiconus lacunae JC819 isolated from Gulf of Mannar region, Tamil Nadu.</title>
        <authorList>
            <person name="Pk S."/>
            <person name="Ch S."/>
            <person name="Ch V.R."/>
        </authorList>
    </citation>
    <scope>NUCLEOTIDE SEQUENCE [LARGE SCALE GENOMIC DNA]</scope>
    <source>
        <strain evidence="7 8">JC819</strain>
    </source>
</reference>
<feature type="region of interest" description="Disordered" evidence="3">
    <location>
        <begin position="1"/>
        <end position="80"/>
    </location>
</feature>
<feature type="region of interest" description="Disordered" evidence="3">
    <location>
        <begin position="183"/>
        <end position="203"/>
    </location>
</feature>
<feature type="transmembrane region" description="Helical" evidence="4">
    <location>
        <begin position="87"/>
        <end position="110"/>
    </location>
</feature>
<evidence type="ECO:0000256" key="1">
    <source>
        <dbReference type="ARBA" id="ARBA00009477"/>
    </source>
</evidence>
<evidence type="ECO:0000256" key="2">
    <source>
        <dbReference type="ARBA" id="ARBA00022448"/>
    </source>
</evidence>
<dbReference type="InterPro" id="IPR051909">
    <property type="entry name" value="MFP_Cation_Efflux"/>
</dbReference>
<gene>
    <name evidence="7" type="ORF">QTN89_06560</name>
</gene>